<sequence length="713" mass="79347">MPLGNALRTQFGSSFKYVVMSSATIPTILSVGNDKFTKGGRYIESNAPDMLSLHMIHGVRTGLKDPNSILLSRSVAQVFFGNQDPIGKAVKINNGIDVKVAGVYEDFPENSTFNDVLFLAPWDIIARDTKNKEDWDANQFMTYVQLADKADVDQVSARIKDIKMKQVPQESKSYKPEMFLFPMANWHLYSDFENGVSVGGRIQYVWLFGIIGAFVLLLACINFMNLSTARSEKRAKEVGLRKAVGSLRTQLVIQFFSESLLVVGVAFVLTIGLTVLLLPQFNVLSGKQLSLIWENPYFWLGSVGFILLTGLLAGSYPALYLSSFQPVKVLKGAFRVGRFAAIPRKVLVVVQFTVSVTLIIGTLIVYRQIQFAQSRPIGYDRNGLIIFQTPTPTVHTHFDAIRDELKQAGAIAEMTESHSPMTDLFLALADFDWPGKDPNLQASIGVIQVSHSYGKTVDWQIQQGRDFSRALASDSSGIILNESAVKLMGLQQPVGNIIKLRNLSFRVIGVIKDMVMESPYEPVRQSVYLINDRKGNFAILKLAPQTSSHEALAKIEATLKKYDPESPFDFKFVDQEYARKFDDEVHIGTLALVFTILAIFISCLGLFGLASFVAEQRTKEIGVRKVLGATVFNLWQLLSKDFVVLVLIALGIATPIAWYFLSDWLAKYEYRTDISWWIFAVSGAGAVVLTLLTVSYQSIKAALMNPVKSLRSE</sequence>
<feature type="transmembrane region" description="Helical" evidence="6">
    <location>
        <begin position="346"/>
        <end position="366"/>
    </location>
</feature>
<reference evidence="9 10" key="1">
    <citation type="submission" date="2019-10" db="EMBL/GenBank/DDBJ databases">
        <title>Draft Genome Sequence of Cytophagaceae sp. SJW1-29.</title>
        <authorList>
            <person name="Choi A."/>
        </authorList>
    </citation>
    <scope>NUCLEOTIDE SEQUENCE [LARGE SCALE GENOMIC DNA]</scope>
    <source>
        <strain evidence="9 10">SJW1-29</strain>
    </source>
</reference>
<accession>A0A7C9BD40</accession>
<keyword evidence="4 6" id="KW-1133">Transmembrane helix</keyword>
<dbReference type="InterPro" id="IPR025857">
    <property type="entry name" value="MacB_PCD"/>
</dbReference>
<dbReference type="Pfam" id="PF12704">
    <property type="entry name" value="MacB_PCD"/>
    <property type="match status" value="2"/>
</dbReference>
<keyword evidence="10" id="KW-1185">Reference proteome</keyword>
<evidence type="ECO:0000256" key="4">
    <source>
        <dbReference type="ARBA" id="ARBA00022989"/>
    </source>
</evidence>
<feature type="domain" description="ABC3 transporter permease C-terminal" evidence="7">
    <location>
        <begin position="593"/>
        <end position="706"/>
    </location>
</feature>
<evidence type="ECO:0000256" key="5">
    <source>
        <dbReference type="ARBA" id="ARBA00023136"/>
    </source>
</evidence>
<evidence type="ECO:0000313" key="10">
    <source>
        <dbReference type="Proteomes" id="UP000479293"/>
    </source>
</evidence>
<evidence type="ECO:0000259" key="7">
    <source>
        <dbReference type="Pfam" id="PF02687"/>
    </source>
</evidence>
<feature type="transmembrane region" description="Helical" evidence="6">
    <location>
        <begin position="204"/>
        <end position="226"/>
    </location>
</feature>
<feature type="transmembrane region" description="Helical" evidence="6">
    <location>
        <begin position="642"/>
        <end position="662"/>
    </location>
</feature>
<gene>
    <name evidence="9" type="ORF">GBK04_00380</name>
</gene>
<dbReference type="GO" id="GO:0022857">
    <property type="term" value="F:transmembrane transporter activity"/>
    <property type="evidence" value="ECO:0007669"/>
    <property type="project" value="TreeGrafter"/>
</dbReference>
<evidence type="ECO:0000256" key="2">
    <source>
        <dbReference type="ARBA" id="ARBA00022475"/>
    </source>
</evidence>
<feature type="transmembrane region" description="Helical" evidence="6">
    <location>
        <begin position="297"/>
        <end position="321"/>
    </location>
</feature>
<feature type="domain" description="MacB-like periplasmic core" evidence="8">
    <location>
        <begin position="24"/>
        <end position="161"/>
    </location>
</feature>
<dbReference type="Proteomes" id="UP000479293">
    <property type="component" value="Unassembled WGS sequence"/>
</dbReference>
<feature type="transmembrane region" description="Helical" evidence="6">
    <location>
        <begin position="251"/>
        <end position="277"/>
    </location>
</feature>
<evidence type="ECO:0000256" key="1">
    <source>
        <dbReference type="ARBA" id="ARBA00004651"/>
    </source>
</evidence>
<keyword evidence="5 6" id="KW-0472">Membrane</keyword>
<dbReference type="AlphaFoldDB" id="A0A7C9BD40"/>
<evidence type="ECO:0000259" key="8">
    <source>
        <dbReference type="Pfam" id="PF12704"/>
    </source>
</evidence>
<dbReference type="GO" id="GO:0005886">
    <property type="term" value="C:plasma membrane"/>
    <property type="evidence" value="ECO:0007669"/>
    <property type="project" value="UniProtKB-SubCell"/>
</dbReference>
<organism evidence="9 10">
    <name type="scientific">Salmonirosea aquatica</name>
    <dbReference type="NCBI Taxonomy" id="2654236"/>
    <lineage>
        <taxon>Bacteria</taxon>
        <taxon>Pseudomonadati</taxon>
        <taxon>Bacteroidota</taxon>
        <taxon>Cytophagia</taxon>
        <taxon>Cytophagales</taxon>
        <taxon>Spirosomataceae</taxon>
        <taxon>Salmonirosea</taxon>
    </lineage>
</organism>
<feature type="transmembrane region" description="Helical" evidence="6">
    <location>
        <begin position="590"/>
        <end position="614"/>
    </location>
</feature>
<keyword evidence="2" id="KW-1003">Cell membrane</keyword>
<dbReference type="InterPro" id="IPR050250">
    <property type="entry name" value="Macrolide_Exporter_MacB"/>
</dbReference>
<protein>
    <submittedName>
        <fullName evidence="9">FtsX-like permease family protein</fullName>
    </submittedName>
</protein>
<proteinExistence type="predicted"/>
<feature type="domain" description="ABC3 transporter permease C-terminal" evidence="7">
    <location>
        <begin position="210"/>
        <end position="326"/>
    </location>
</feature>
<dbReference type="Pfam" id="PF02687">
    <property type="entry name" value="FtsX"/>
    <property type="match status" value="2"/>
</dbReference>
<dbReference type="PANTHER" id="PTHR30572">
    <property type="entry name" value="MEMBRANE COMPONENT OF TRANSPORTER-RELATED"/>
    <property type="match status" value="1"/>
</dbReference>
<feature type="transmembrane region" description="Helical" evidence="6">
    <location>
        <begin position="674"/>
        <end position="694"/>
    </location>
</feature>
<dbReference type="PANTHER" id="PTHR30572:SF18">
    <property type="entry name" value="ABC-TYPE MACROLIDE FAMILY EXPORT SYSTEM PERMEASE COMPONENT 2"/>
    <property type="match status" value="1"/>
</dbReference>
<keyword evidence="3 6" id="KW-0812">Transmembrane</keyword>
<feature type="domain" description="MacB-like periplasmic core" evidence="8">
    <location>
        <begin position="354"/>
        <end position="557"/>
    </location>
</feature>
<evidence type="ECO:0000256" key="3">
    <source>
        <dbReference type="ARBA" id="ARBA00022692"/>
    </source>
</evidence>
<dbReference type="RefSeq" id="WP_152755866.1">
    <property type="nucleotide sequence ID" value="NZ_WHLY01000001.1"/>
</dbReference>
<comment type="caution">
    <text evidence="9">The sequence shown here is derived from an EMBL/GenBank/DDBJ whole genome shotgun (WGS) entry which is preliminary data.</text>
</comment>
<evidence type="ECO:0000256" key="6">
    <source>
        <dbReference type="SAM" id="Phobius"/>
    </source>
</evidence>
<comment type="subcellular location">
    <subcellularLocation>
        <location evidence="1">Cell membrane</location>
        <topology evidence="1">Multi-pass membrane protein</topology>
    </subcellularLocation>
</comment>
<name>A0A7C9BD40_9BACT</name>
<dbReference type="InterPro" id="IPR003838">
    <property type="entry name" value="ABC3_permease_C"/>
</dbReference>
<dbReference type="EMBL" id="WHLY01000001">
    <property type="protein sequence ID" value="MPR31843.1"/>
    <property type="molecule type" value="Genomic_DNA"/>
</dbReference>
<evidence type="ECO:0000313" key="9">
    <source>
        <dbReference type="EMBL" id="MPR31843.1"/>
    </source>
</evidence>